<organism evidence="13">
    <name type="scientific">Salmonella enteritidis</name>
    <dbReference type="NCBI Taxonomy" id="149539"/>
    <lineage>
        <taxon>Bacteria</taxon>
        <taxon>Pseudomonadati</taxon>
        <taxon>Pseudomonadota</taxon>
        <taxon>Gammaproteobacteria</taxon>
        <taxon>Enterobacterales</taxon>
        <taxon>Enterobacteriaceae</taxon>
        <taxon>Salmonella</taxon>
    </lineage>
</organism>
<keyword evidence="9 10" id="KW-0998">Cell outer membrane</keyword>
<dbReference type="InterPro" id="IPR000015">
    <property type="entry name" value="Fimb_usher"/>
</dbReference>
<accession>A0A3R0QE01</accession>
<dbReference type="Gene3D" id="2.60.40.2070">
    <property type="match status" value="1"/>
</dbReference>
<feature type="domain" description="PapC-like C-terminal" evidence="11">
    <location>
        <begin position="751"/>
        <end position="809"/>
    </location>
</feature>
<dbReference type="InterPro" id="IPR043142">
    <property type="entry name" value="PapC-like_C_sf"/>
</dbReference>
<evidence type="ECO:0000256" key="1">
    <source>
        <dbReference type="ARBA" id="ARBA00004571"/>
    </source>
</evidence>
<dbReference type="PANTHER" id="PTHR30451">
    <property type="entry name" value="OUTER MEMBRANE USHER PROTEIN"/>
    <property type="match status" value="1"/>
</dbReference>
<evidence type="ECO:0000256" key="2">
    <source>
        <dbReference type="ARBA" id="ARBA00008064"/>
    </source>
</evidence>
<dbReference type="Pfam" id="PF13953">
    <property type="entry name" value="PapC_C"/>
    <property type="match status" value="1"/>
</dbReference>
<dbReference type="SUPFAM" id="SSF141729">
    <property type="entry name" value="FimD N-terminal domain-like"/>
    <property type="match status" value="1"/>
</dbReference>
<dbReference type="GO" id="GO:0009279">
    <property type="term" value="C:cell outer membrane"/>
    <property type="evidence" value="ECO:0007669"/>
    <property type="project" value="UniProtKB-SubCell"/>
</dbReference>
<evidence type="ECO:0000256" key="7">
    <source>
        <dbReference type="ARBA" id="ARBA00022729"/>
    </source>
</evidence>
<evidence type="ECO:0000259" key="11">
    <source>
        <dbReference type="Pfam" id="PF13953"/>
    </source>
</evidence>
<dbReference type="InterPro" id="IPR025949">
    <property type="entry name" value="PapC-like_C"/>
</dbReference>
<dbReference type="InterPro" id="IPR037224">
    <property type="entry name" value="PapC_N_sf"/>
</dbReference>
<dbReference type="EMBL" id="RTTD01000071">
    <property type="protein sequence ID" value="MJY20977.1"/>
    <property type="molecule type" value="Genomic_DNA"/>
</dbReference>
<dbReference type="Gene3D" id="2.60.40.3110">
    <property type="match status" value="1"/>
</dbReference>
<sequence>MCSATPAWLRGGGVFIYPVTGFVYPGVLRMRIYLRPTLLACLIMVSIHTRAADDLNLDFIQGGAKGNVPVLLSGTQKYPAGDYVVDVYFNRESLGRQILKISPDDAQELCLSPEWLKDVGLPVKLDLFQPYLNGPRQCYILARYPGARVDFEYGNQTLKFSVPQVAVRDRESSDNWDYGIPGFRLAYSGNASKTSNNDEQIYGNFELNTNLGRWVLSGRTSAFKGQGFDTPEATLSTAIGVIRGNLLMGKSQTASTLIPDFGFYGVALRSDSNMVPWSVRGYAPMISGVANTNARITVMQGGYTLSSQIVPPGAYSLNNINPIGNGDLTVIVEEENGTRTVRTYPVTTLPTLLRAGDFNYNVAMGTRADDFGHHRDVKGVFTLASLDYGLSSVTLNTAAILHEKYQTLGLGLTKDFGLFGALAASINGSRSIYKNNFARYDHERPQSGISAMLKYAKGLSNSTNLQLLTYRYTGEKYVDFSEFQPRNQYSTDNRKERYEAVITQSLGTSFISASGWTQSYRNRGNSDVGGNLSFSTAINRVSLSLNASYGKYHNYDQDDYSGSFSISVPFSVFERPHYSSSSLGYSRSNKTTFNAGVSGSLNDRMNYSINSGVSRHTRSASAYAGIAFDAMQTGMSVSQSNSDTSMSVSASGSVIGTGPGGLMMTREQNNTLAVVKIKDLPGVRFNGSRPTDKDGTTVLYVSPYSSNDIRIDTEQVPDNVELMNTVYNVVPTDKAIIYREFNHVDMKRYILRLTGRDGKPVAMGSQAKTDNGLDAGFVSGGGVLLVNVLSEPKSITVSQQNGQQCRFSMQGMVPGENKTREVRCE</sequence>
<feature type="domain" description="PapC N-terminal" evidence="12">
    <location>
        <begin position="71"/>
        <end position="190"/>
    </location>
</feature>
<evidence type="ECO:0000256" key="5">
    <source>
        <dbReference type="ARBA" id="ARBA00022558"/>
    </source>
</evidence>
<proteinExistence type="inferred from homology"/>
<dbReference type="PROSITE" id="PS01151">
    <property type="entry name" value="FIMBRIAL_USHER"/>
    <property type="match status" value="1"/>
</dbReference>
<dbReference type="Pfam" id="PF13954">
    <property type="entry name" value="PapC_N"/>
    <property type="match status" value="1"/>
</dbReference>
<keyword evidence="4" id="KW-1134">Transmembrane beta strand</keyword>
<dbReference type="Gene3D" id="3.10.20.410">
    <property type="match status" value="1"/>
</dbReference>
<protein>
    <submittedName>
        <fullName evidence="13">Outer membrane usher protein PefC</fullName>
    </submittedName>
</protein>
<dbReference type="GO" id="GO:0015473">
    <property type="term" value="F:fimbrial usher porin activity"/>
    <property type="evidence" value="ECO:0007669"/>
    <property type="project" value="InterPro"/>
</dbReference>
<keyword evidence="7" id="KW-0732">Signal</keyword>
<evidence type="ECO:0000256" key="3">
    <source>
        <dbReference type="ARBA" id="ARBA00022448"/>
    </source>
</evidence>
<evidence type="ECO:0000259" key="12">
    <source>
        <dbReference type="Pfam" id="PF13954"/>
    </source>
</evidence>
<dbReference type="AlphaFoldDB" id="A0A3R0QE01"/>
<keyword evidence="5 10" id="KW-1029">Fimbrium biogenesis</keyword>
<dbReference type="Gene3D" id="2.60.40.2610">
    <property type="entry name" value="Outer membrane usher protein FimD, plug domain"/>
    <property type="match status" value="1"/>
</dbReference>
<dbReference type="NCBIfam" id="NF011760">
    <property type="entry name" value="PRK15213.1"/>
    <property type="match status" value="1"/>
</dbReference>
<keyword evidence="8 10" id="KW-0472">Membrane</keyword>
<evidence type="ECO:0000256" key="8">
    <source>
        <dbReference type="ARBA" id="ARBA00023136"/>
    </source>
</evidence>
<gene>
    <name evidence="13" type="ORF">DTI44_22070</name>
</gene>
<name>A0A3R0QE01_SALEN</name>
<evidence type="ECO:0000256" key="9">
    <source>
        <dbReference type="ARBA" id="ARBA00023237"/>
    </source>
</evidence>
<dbReference type="InterPro" id="IPR018030">
    <property type="entry name" value="Fimbrial_membr_usher_CS"/>
</dbReference>
<keyword evidence="6 10" id="KW-0812">Transmembrane</keyword>
<evidence type="ECO:0000256" key="4">
    <source>
        <dbReference type="ARBA" id="ARBA00022452"/>
    </source>
</evidence>
<dbReference type="InterPro" id="IPR042186">
    <property type="entry name" value="FimD_plug_dom"/>
</dbReference>
<reference evidence="13" key="1">
    <citation type="submission" date="2018-07" db="EMBL/GenBank/DDBJ databases">
        <authorList>
            <consortium name="GenomeTrakr network: Whole genome sequencing for foodborne pathogen traceback"/>
        </authorList>
    </citation>
    <scope>NUCLEOTIDE SEQUENCE [LARGE SCALE GENOMIC DNA]</scope>
    <source>
        <strain evidence="13">NC_WHO_S053</strain>
    </source>
</reference>
<dbReference type="Pfam" id="PF00577">
    <property type="entry name" value="Usher"/>
    <property type="match status" value="1"/>
</dbReference>
<comment type="caution">
    <text evidence="13">The sequence shown here is derived from an EMBL/GenBank/DDBJ whole genome shotgun (WGS) entry which is preliminary data.</text>
</comment>
<keyword evidence="3 10" id="KW-0813">Transport</keyword>
<dbReference type="PANTHER" id="PTHR30451:SF21">
    <property type="entry name" value="FIMBRIAL USHER DOMAIN-CONTAINING PROTEIN YDET-RELATED"/>
    <property type="match status" value="1"/>
</dbReference>
<evidence type="ECO:0000256" key="10">
    <source>
        <dbReference type="RuleBase" id="RU003884"/>
    </source>
</evidence>
<dbReference type="GO" id="GO:0009297">
    <property type="term" value="P:pilus assembly"/>
    <property type="evidence" value="ECO:0007669"/>
    <property type="project" value="InterPro"/>
</dbReference>
<dbReference type="Proteomes" id="UP000839535">
    <property type="component" value="Unassembled WGS sequence"/>
</dbReference>
<dbReference type="InterPro" id="IPR025885">
    <property type="entry name" value="PapC_N"/>
</dbReference>
<evidence type="ECO:0000256" key="6">
    <source>
        <dbReference type="ARBA" id="ARBA00022692"/>
    </source>
</evidence>
<comment type="subcellular location">
    <subcellularLocation>
        <location evidence="1 10">Cell outer membrane</location>
        <topology evidence="1 10">Multi-pass membrane protein</topology>
    </subcellularLocation>
</comment>
<comment type="similarity">
    <text evidence="2 10">Belongs to the fimbrial export usher family.</text>
</comment>
<evidence type="ECO:0000313" key="13">
    <source>
        <dbReference type="EMBL" id="MJY20977.1"/>
    </source>
</evidence>